<evidence type="ECO:0000256" key="7">
    <source>
        <dbReference type="ARBA" id="ARBA00022840"/>
    </source>
</evidence>
<dbReference type="InterPro" id="IPR027417">
    <property type="entry name" value="P-loop_NTPase"/>
</dbReference>
<dbReference type="Pfam" id="PF00772">
    <property type="entry name" value="DnaB"/>
    <property type="match status" value="1"/>
</dbReference>
<sequence length="455" mass="50836">MKSKEKIKIIGEQQVQPHSVETEIAVLATLMRYNEKFNEYSDMLNAEMFYTEINQSIYQCIAGVISQNTITDVKALVDYANTHELNFKLSELDFLNIVKFTSVETLEQDIQRIRRMWKQRILWVQLQLASQKVLDPMEDFDEVVNNTMNSLSDVQSDTADNGIYSFDDSIDELVEIVNDNAQGKKKSLTTGFKLFDAYYLLRPTTLTIIAAFTGVGKSSLAMNIATKVAGEGEPTAYYSLEMGKSELAARAISGKAGISSSVIVNCKLESFQLQQFDRAIGETKGLPIYIDERATVSFDNTVRSIRTLVRTKGIKLAVIDYLQIYSQVGDNVESSLAYMARAAKNIAKECKIAVILLSQLSRGKEHPDIKQLRGSGQIEESADNIVLIDRPEAYPNSNIRYEGDFSDQDTHGTAKLILAKGRGVGVGTSLVGFDGRFTQFYELDEKSQVEANMPF</sequence>
<evidence type="ECO:0000256" key="6">
    <source>
        <dbReference type="ARBA" id="ARBA00022806"/>
    </source>
</evidence>
<dbReference type="EMBL" id="VVIQ01000002">
    <property type="protein sequence ID" value="MUL27183.1"/>
    <property type="molecule type" value="Genomic_DNA"/>
</dbReference>
<dbReference type="GO" id="GO:0016787">
    <property type="term" value="F:hydrolase activity"/>
    <property type="evidence" value="ECO:0007669"/>
    <property type="project" value="UniProtKB-KW"/>
</dbReference>
<accession>A0A7C9HD52</accession>
<evidence type="ECO:0000256" key="4">
    <source>
        <dbReference type="ARBA" id="ARBA00022741"/>
    </source>
</evidence>
<keyword evidence="5" id="KW-0378">Hydrolase</keyword>
<reference evidence="13 14" key="1">
    <citation type="submission" date="2019-09" db="EMBL/GenBank/DDBJ databases">
        <title>Prevotella A2879 sp. nov., isolated from an abscess of a patient.</title>
        <authorList>
            <person name="Buhl M."/>
            <person name="Oberhettinger P."/>
        </authorList>
    </citation>
    <scope>NUCLEOTIDE SEQUENCE [LARGE SCALE GENOMIC DNA]</scope>
    <source>
        <strain evidence="13 14">A2879</strain>
    </source>
</reference>
<evidence type="ECO:0000256" key="3">
    <source>
        <dbReference type="ARBA" id="ARBA00022705"/>
    </source>
</evidence>
<evidence type="ECO:0000256" key="2">
    <source>
        <dbReference type="ARBA" id="ARBA00022515"/>
    </source>
</evidence>
<comment type="similarity">
    <text evidence="1">Belongs to the helicase family. DnaB subfamily.</text>
</comment>
<dbReference type="PANTHER" id="PTHR30153:SF2">
    <property type="entry name" value="REPLICATIVE DNA HELICASE"/>
    <property type="match status" value="1"/>
</dbReference>
<dbReference type="Pfam" id="PF03796">
    <property type="entry name" value="DnaB_C"/>
    <property type="match status" value="1"/>
</dbReference>
<comment type="caution">
    <text evidence="13">The sequence shown here is derived from an EMBL/GenBank/DDBJ whole genome shotgun (WGS) entry which is preliminary data.</text>
</comment>
<evidence type="ECO:0000256" key="5">
    <source>
        <dbReference type="ARBA" id="ARBA00022801"/>
    </source>
</evidence>
<dbReference type="InterPro" id="IPR036185">
    <property type="entry name" value="DNA_heli_DnaB-like_N_sf"/>
</dbReference>
<dbReference type="Gene3D" id="3.40.50.300">
    <property type="entry name" value="P-loop containing nucleotide triphosphate hydrolases"/>
    <property type="match status" value="1"/>
</dbReference>
<dbReference type="GO" id="GO:0003677">
    <property type="term" value="F:DNA binding"/>
    <property type="evidence" value="ECO:0007669"/>
    <property type="project" value="UniProtKB-KW"/>
</dbReference>
<keyword evidence="7" id="KW-0067">ATP-binding</keyword>
<evidence type="ECO:0000256" key="10">
    <source>
        <dbReference type="ARBA" id="ARBA00044969"/>
    </source>
</evidence>
<name>A0A7C9HD52_9BACT</name>
<dbReference type="GO" id="GO:1990077">
    <property type="term" value="C:primosome complex"/>
    <property type="evidence" value="ECO:0007669"/>
    <property type="project" value="UniProtKB-KW"/>
</dbReference>
<keyword evidence="4" id="KW-0547">Nucleotide-binding</keyword>
<dbReference type="GO" id="GO:0005829">
    <property type="term" value="C:cytosol"/>
    <property type="evidence" value="ECO:0007669"/>
    <property type="project" value="TreeGrafter"/>
</dbReference>
<keyword evidence="9" id="KW-0413">Isomerase</keyword>
<keyword evidence="14" id="KW-1185">Reference proteome</keyword>
<dbReference type="RefSeq" id="WP_155715218.1">
    <property type="nucleotide sequence ID" value="NZ_VVIQ01000002.1"/>
</dbReference>
<evidence type="ECO:0000256" key="9">
    <source>
        <dbReference type="ARBA" id="ARBA00023235"/>
    </source>
</evidence>
<dbReference type="EC" id="5.6.2.3" evidence="10"/>
<evidence type="ECO:0000256" key="1">
    <source>
        <dbReference type="ARBA" id="ARBA00008428"/>
    </source>
</evidence>
<evidence type="ECO:0000256" key="11">
    <source>
        <dbReference type="ARBA" id="ARBA00048954"/>
    </source>
</evidence>
<evidence type="ECO:0000256" key="8">
    <source>
        <dbReference type="ARBA" id="ARBA00023125"/>
    </source>
</evidence>
<dbReference type="InterPro" id="IPR016136">
    <property type="entry name" value="DNA_helicase_N/primase_C"/>
</dbReference>
<dbReference type="PROSITE" id="PS51199">
    <property type="entry name" value="SF4_HELICASE"/>
    <property type="match status" value="1"/>
</dbReference>
<dbReference type="Gene3D" id="1.10.860.10">
    <property type="entry name" value="DNAb Helicase, Chain A"/>
    <property type="match status" value="1"/>
</dbReference>
<evidence type="ECO:0000313" key="13">
    <source>
        <dbReference type="EMBL" id="MUL27183.1"/>
    </source>
</evidence>
<dbReference type="PANTHER" id="PTHR30153">
    <property type="entry name" value="REPLICATIVE DNA HELICASE DNAB"/>
    <property type="match status" value="1"/>
</dbReference>
<evidence type="ECO:0000313" key="14">
    <source>
        <dbReference type="Proteomes" id="UP000482295"/>
    </source>
</evidence>
<gene>
    <name evidence="13" type="ORF">F0475_02355</name>
</gene>
<keyword evidence="2" id="KW-0639">Primosome</keyword>
<feature type="domain" description="SF4 helicase" evidence="12">
    <location>
        <begin position="181"/>
        <end position="447"/>
    </location>
</feature>
<dbReference type="GO" id="GO:0006269">
    <property type="term" value="P:DNA replication, synthesis of primer"/>
    <property type="evidence" value="ECO:0007669"/>
    <property type="project" value="UniProtKB-KW"/>
</dbReference>
<organism evidence="13 14">
    <name type="scientific">Prevotella vespertina</name>
    <dbReference type="NCBI Taxonomy" id="2608404"/>
    <lineage>
        <taxon>Bacteria</taxon>
        <taxon>Pseudomonadati</taxon>
        <taxon>Bacteroidota</taxon>
        <taxon>Bacteroidia</taxon>
        <taxon>Bacteroidales</taxon>
        <taxon>Prevotellaceae</taxon>
        <taxon>Prevotella</taxon>
    </lineage>
</organism>
<protein>
    <recommendedName>
        <fullName evidence="10">DNA 5'-3' helicase</fullName>
        <ecNumber evidence="10">5.6.2.3</ecNumber>
    </recommendedName>
</protein>
<dbReference type="GO" id="GO:0005524">
    <property type="term" value="F:ATP binding"/>
    <property type="evidence" value="ECO:0007669"/>
    <property type="project" value="UniProtKB-KW"/>
</dbReference>
<dbReference type="GO" id="GO:0043139">
    <property type="term" value="F:5'-3' DNA helicase activity"/>
    <property type="evidence" value="ECO:0007669"/>
    <property type="project" value="UniProtKB-EC"/>
</dbReference>
<keyword evidence="3" id="KW-0235">DNA replication</keyword>
<dbReference type="InterPro" id="IPR007693">
    <property type="entry name" value="DNA_helicase_DnaB-like_N"/>
</dbReference>
<proteinExistence type="inferred from homology"/>
<evidence type="ECO:0000259" key="12">
    <source>
        <dbReference type="PROSITE" id="PS51199"/>
    </source>
</evidence>
<keyword evidence="6" id="KW-0347">Helicase</keyword>
<dbReference type="SUPFAM" id="SSF52540">
    <property type="entry name" value="P-loop containing nucleoside triphosphate hydrolases"/>
    <property type="match status" value="1"/>
</dbReference>
<dbReference type="Proteomes" id="UP000482295">
    <property type="component" value="Unassembled WGS sequence"/>
</dbReference>
<keyword evidence="8" id="KW-0238">DNA-binding</keyword>
<comment type="catalytic activity">
    <reaction evidence="11">
        <text>ATP + H2O = ADP + phosphate + H(+)</text>
        <dbReference type="Rhea" id="RHEA:13065"/>
        <dbReference type="ChEBI" id="CHEBI:15377"/>
        <dbReference type="ChEBI" id="CHEBI:15378"/>
        <dbReference type="ChEBI" id="CHEBI:30616"/>
        <dbReference type="ChEBI" id="CHEBI:43474"/>
        <dbReference type="ChEBI" id="CHEBI:456216"/>
        <dbReference type="EC" id="5.6.2.3"/>
    </reaction>
</comment>
<dbReference type="SUPFAM" id="SSF48024">
    <property type="entry name" value="N-terminal domain of DnaB helicase"/>
    <property type="match status" value="1"/>
</dbReference>
<dbReference type="AlphaFoldDB" id="A0A7C9HD52"/>
<dbReference type="InterPro" id="IPR007694">
    <property type="entry name" value="DNA_helicase_DnaB-like_C"/>
</dbReference>